<dbReference type="PANTHER" id="PTHR42792:SF1">
    <property type="entry name" value="FLAGELLAR HOOK-ASSOCIATED PROTEIN 3"/>
    <property type="match status" value="1"/>
</dbReference>
<keyword evidence="7" id="KW-1185">Reference proteome</keyword>
<dbReference type="InterPro" id="IPR046358">
    <property type="entry name" value="Flagellin_C"/>
</dbReference>
<sequence>MKTSFISTLSLSQTLRHQLMRMQADLSRAQEEMSTGRLADPGVTLGARAATSFSATRDIARLENLAATNGLATARLDATQDALEKLGRISQDVLEALTAASSGDTDTQVIRASARHALESMTSVLNSSLNGEYLFAGINTDEAPINDFTDPASPNKAQFDTLFASHFGFPQTDPAAANITAAQMDAFLDVVEASFMGTGWTDAWSNASDQKITTRITLNETAETSATANERGMRRLAMATAALSDLLQIPLGDEAMQTLYERSTTLVGGAVADLARTQSEVGLVQGRIEEANTRISSQRDLFNALVRDLEGVDTYEAATRVNELLTQIETAYALTGRIRQLSLVNYL</sequence>
<accession>A0ABV6D8U7</accession>
<keyword evidence="3" id="KW-0964">Secreted</keyword>
<keyword evidence="6" id="KW-0969">Cilium</keyword>
<dbReference type="InterPro" id="IPR001492">
    <property type="entry name" value="Flagellin"/>
</dbReference>
<dbReference type="SUPFAM" id="SSF64518">
    <property type="entry name" value="Phase 1 flagellin"/>
    <property type="match status" value="1"/>
</dbReference>
<dbReference type="Pfam" id="PF00669">
    <property type="entry name" value="Flagellin_N"/>
    <property type="match status" value="1"/>
</dbReference>
<dbReference type="Gene3D" id="1.20.1330.10">
    <property type="entry name" value="f41 fragment of flagellin, N-terminal domain"/>
    <property type="match status" value="1"/>
</dbReference>
<proteinExistence type="inferred from homology"/>
<evidence type="ECO:0000313" key="7">
    <source>
        <dbReference type="Proteomes" id="UP001589755"/>
    </source>
</evidence>
<comment type="caution">
    <text evidence="6">The sequence shown here is derived from an EMBL/GenBank/DDBJ whole genome shotgun (WGS) entry which is preliminary data.</text>
</comment>
<feature type="domain" description="Flagellin C-terminal" evidence="5">
    <location>
        <begin position="265"/>
        <end position="347"/>
    </location>
</feature>
<dbReference type="RefSeq" id="WP_261519389.1">
    <property type="nucleotide sequence ID" value="NZ_JAODNW010000003.1"/>
</dbReference>
<dbReference type="PANTHER" id="PTHR42792">
    <property type="entry name" value="FLAGELLIN"/>
    <property type="match status" value="1"/>
</dbReference>
<evidence type="ECO:0000313" key="6">
    <source>
        <dbReference type="EMBL" id="MFC0209060.1"/>
    </source>
</evidence>
<dbReference type="InterPro" id="IPR001029">
    <property type="entry name" value="Flagellin_N"/>
</dbReference>
<evidence type="ECO:0000259" key="5">
    <source>
        <dbReference type="Pfam" id="PF00700"/>
    </source>
</evidence>
<gene>
    <name evidence="6" type="ORF">ACFFJ2_11695</name>
</gene>
<organism evidence="6 7">
    <name type="scientific">Chelativorans intermedius</name>
    <dbReference type="NCBI Taxonomy" id="515947"/>
    <lineage>
        <taxon>Bacteria</taxon>
        <taxon>Pseudomonadati</taxon>
        <taxon>Pseudomonadota</taxon>
        <taxon>Alphaproteobacteria</taxon>
        <taxon>Hyphomicrobiales</taxon>
        <taxon>Phyllobacteriaceae</taxon>
        <taxon>Chelativorans</taxon>
    </lineage>
</organism>
<comment type="function">
    <text evidence="3">Flagellin is the subunit protein which polymerizes to form the filaments of bacterial flagella.</text>
</comment>
<reference evidence="6 7" key="1">
    <citation type="submission" date="2024-09" db="EMBL/GenBank/DDBJ databases">
        <authorList>
            <person name="Sun Q."/>
            <person name="Mori K."/>
        </authorList>
    </citation>
    <scope>NUCLEOTIDE SEQUENCE [LARGE SCALE GENOMIC DNA]</scope>
    <source>
        <strain evidence="6 7">CCM 8543</strain>
    </source>
</reference>
<keyword evidence="6" id="KW-0966">Cell projection</keyword>
<keyword evidence="2 3" id="KW-0975">Bacterial flagellum</keyword>
<evidence type="ECO:0000256" key="1">
    <source>
        <dbReference type="ARBA" id="ARBA00005709"/>
    </source>
</evidence>
<dbReference type="EMBL" id="JBHLXD010000017">
    <property type="protein sequence ID" value="MFC0209060.1"/>
    <property type="molecule type" value="Genomic_DNA"/>
</dbReference>
<feature type="domain" description="Flagellin N-terminal" evidence="4">
    <location>
        <begin position="6"/>
        <end position="140"/>
    </location>
</feature>
<dbReference type="Pfam" id="PF00700">
    <property type="entry name" value="Flagellin_C"/>
    <property type="match status" value="1"/>
</dbReference>
<evidence type="ECO:0000256" key="3">
    <source>
        <dbReference type="RuleBase" id="RU362073"/>
    </source>
</evidence>
<keyword evidence="6" id="KW-0282">Flagellum</keyword>
<evidence type="ECO:0000259" key="4">
    <source>
        <dbReference type="Pfam" id="PF00669"/>
    </source>
</evidence>
<name>A0ABV6D8U7_9HYPH</name>
<dbReference type="NCBIfam" id="NF004669">
    <property type="entry name" value="PRK06008.1"/>
    <property type="match status" value="1"/>
</dbReference>
<comment type="subcellular location">
    <subcellularLocation>
        <location evidence="3">Secreted</location>
    </subcellularLocation>
    <subcellularLocation>
        <location evidence="3">Bacterial flagellum</location>
    </subcellularLocation>
</comment>
<evidence type="ECO:0000256" key="2">
    <source>
        <dbReference type="ARBA" id="ARBA00023143"/>
    </source>
</evidence>
<dbReference type="Proteomes" id="UP001589755">
    <property type="component" value="Unassembled WGS sequence"/>
</dbReference>
<protein>
    <recommendedName>
        <fullName evidence="3">Flagellin</fullName>
    </recommendedName>
</protein>
<comment type="similarity">
    <text evidence="1 3">Belongs to the bacterial flagellin family.</text>
</comment>